<dbReference type="Pfam" id="PF00577">
    <property type="entry name" value="Usher"/>
    <property type="match status" value="1"/>
</dbReference>
<dbReference type="RefSeq" id="WP_054429254.1">
    <property type="nucleotide sequence ID" value="NZ_JAKJWS010000001.1"/>
</dbReference>
<evidence type="ECO:0000256" key="1">
    <source>
        <dbReference type="ARBA" id="ARBA00004571"/>
    </source>
</evidence>
<keyword evidence="13" id="KW-1185">Reference proteome</keyword>
<dbReference type="PROSITE" id="PS01151">
    <property type="entry name" value="FIMBRIAL_USHER"/>
    <property type="match status" value="1"/>
</dbReference>
<reference evidence="12 13" key="1">
    <citation type="submission" date="2020-04" db="EMBL/GenBank/DDBJ databases">
        <authorList>
            <person name="De Canck E."/>
        </authorList>
    </citation>
    <scope>NUCLEOTIDE SEQUENCE [LARGE SCALE GENOMIC DNA]</scope>
    <source>
        <strain evidence="12 13">LMG 26845</strain>
    </source>
</reference>
<dbReference type="GO" id="GO:0015473">
    <property type="term" value="F:fimbrial usher porin activity"/>
    <property type="evidence" value="ECO:0007669"/>
    <property type="project" value="InterPro"/>
</dbReference>
<dbReference type="InterPro" id="IPR000015">
    <property type="entry name" value="Fimb_usher"/>
</dbReference>
<dbReference type="SUPFAM" id="SSF141729">
    <property type="entry name" value="FimD N-terminal domain-like"/>
    <property type="match status" value="1"/>
</dbReference>
<dbReference type="EMBL" id="CADIJR010000017">
    <property type="protein sequence ID" value="CAB3644399.1"/>
    <property type="molecule type" value="Genomic_DNA"/>
</dbReference>
<dbReference type="InterPro" id="IPR025885">
    <property type="entry name" value="PapC_N"/>
</dbReference>
<dbReference type="InterPro" id="IPR037224">
    <property type="entry name" value="PapC_N_sf"/>
</dbReference>
<evidence type="ECO:0000256" key="4">
    <source>
        <dbReference type="ARBA" id="ARBA00022452"/>
    </source>
</evidence>
<dbReference type="FunFam" id="2.60.40.3110:FF:000001">
    <property type="entry name" value="Putative fimbrial outer membrane usher"/>
    <property type="match status" value="1"/>
</dbReference>
<dbReference type="InterPro" id="IPR043142">
    <property type="entry name" value="PapC-like_C_sf"/>
</dbReference>
<evidence type="ECO:0000259" key="10">
    <source>
        <dbReference type="Pfam" id="PF13953"/>
    </source>
</evidence>
<evidence type="ECO:0000313" key="12">
    <source>
        <dbReference type="EMBL" id="CAB3644399.1"/>
    </source>
</evidence>
<keyword evidence="7 9" id="KW-0472">Membrane</keyword>
<gene>
    <name evidence="12" type="primary">htrE</name>
    <name evidence="12" type="ORF">LMG26845_02323</name>
</gene>
<name>A0A6J4ZVF7_9BURK</name>
<keyword evidence="4" id="KW-1134">Transmembrane beta strand</keyword>
<evidence type="ECO:0000259" key="11">
    <source>
        <dbReference type="Pfam" id="PF13954"/>
    </source>
</evidence>
<protein>
    <submittedName>
        <fullName evidence="12">Outer membrane usher protein HtrE</fullName>
    </submittedName>
</protein>
<dbReference type="PANTHER" id="PTHR30451:SF20">
    <property type="entry name" value="FIMBRIAE USHER"/>
    <property type="match status" value="1"/>
</dbReference>
<dbReference type="PANTHER" id="PTHR30451">
    <property type="entry name" value="OUTER MEMBRANE USHER PROTEIN"/>
    <property type="match status" value="1"/>
</dbReference>
<comment type="similarity">
    <text evidence="2 9">Belongs to the fimbrial export usher family.</text>
</comment>
<evidence type="ECO:0000256" key="3">
    <source>
        <dbReference type="ARBA" id="ARBA00022448"/>
    </source>
</evidence>
<dbReference type="Gene3D" id="2.60.40.2610">
    <property type="entry name" value="Outer membrane usher protein FimD, plug domain"/>
    <property type="match status" value="1"/>
</dbReference>
<evidence type="ECO:0000256" key="8">
    <source>
        <dbReference type="ARBA" id="ARBA00023237"/>
    </source>
</evidence>
<dbReference type="GO" id="GO:0009297">
    <property type="term" value="P:pilus assembly"/>
    <property type="evidence" value="ECO:0007669"/>
    <property type="project" value="InterPro"/>
</dbReference>
<dbReference type="InterPro" id="IPR042186">
    <property type="entry name" value="FimD_plug_dom"/>
</dbReference>
<dbReference type="Gene3D" id="2.60.40.2070">
    <property type="match status" value="1"/>
</dbReference>
<dbReference type="AlphaFoldDB" id="A0A6J4ZVF7"/>
<dbReference type="GO" id="GO:0009279">
    <property type="term" value="C:cell outer membrane"/>
    <property type="evidence" value="ECO:0007669"/>
    <property type="project" value="UniProtKB-SubCell"/>
</dbReference>
<dbReference type="Pfam" id="PF13954">
    <property type="entry name" value="PapC_N"/>
    <property type="match status" value="1"/>
</dbReference>
<keyword evidence="8 9" id="KW-0998">Cell outer membrane</keyword>
<sequence length="833" mass="87121">MQMAEVEFNPQFLVNRGAPVDLARYNRGNVAAPGTYRADLSVNGMQLGSVQVTLKPVGARHGNALPCFDRELLERAGVDLNAVDARAGGAIPAAAPGRETPQACAPVDAWVPGATAAFDTGEQRLDVTVPQAAMKRQPRGYIDPRYWTDGVPAGLLQYNANYFRSDQQGHAVSQGYLGLSGGLNAGPWRLRHSGNLTTGSAADSRYRSVQTNVQRAIRSMGSQLVMGDAYTDGALFDSFGFRGVQLSTDDRMLPQSQRGYAPRVTGIARSNAVVRVRQNGSVIYETNVAPGAFVIDDLYPMGYGGELIVEVTEADGSVHQASVPYAAAVNALRPGVTRYGLVAGAYRDPLMRGDRPYVMQATLQHGFTNMLTGYGGVIASRDYAAGMAGVALNLEWGAVGLDATQSRAELGAQGKRSGHSVRLSYSKLIAPTDTNITVAAYRYSSRGYLDLRDAMSLRHGDRDARRDSADSLSGGNPTGGFLRGRLQLTVNQQLPSGWGSFYLSGSSQDYWNRPGRDTQFQAGYSTSIGRVSAGLSLARQYDASSQRWDNVAMLNIGIPIGSGARQLYASTNVQNNFRGRTDVQQSVTGATGEDGALTYGVNASRSLGGAAASSVAGGSAAYASPYATMAANASGGRGFSQYGATVSGGVVAYGGGVVFTPALGDTAVVVEARHAAGARVASGSGLRIDPWGRAVVSNLTPFASNEIEVDPKGLPLSVALKSTIQHVAPTAGAVVPVTFETEGGGQAVLVRARLSGGDPVPFGARVVDSAGNDVGTVAQAGRLLLRNAAAGASTYRVVWAQGEGGQCRLAVTLPATPPAPAARMWTAVDSRCE</sequence>
<comment type="subcellular location">
    <subcellularLocation>
        <location evidence="1 9">Cell outer membrane</location>
        <topology evidence="1 9">Multi-pass membrane protein</topology>
    </subcellularLocation>
</comment>
<dbReference type="InterPro" id="IPR025949">
    <property type="entry name" value="PapC-like_C"/>
</dbReference>
<organism evidence="12 13">
    <name type="scientific">Achromobacter insuavis</name>
    <dbReference type="NCBI Taxonomy" id="1287735"/>
    <lineage>
        <taxon>Bacteria</taxon>
        <taxon>Pseudomonadati</taxon>
        <taxon>Pseudomonadota</taxon>
        <taxon>Betaproteobacteria</taxon>
        <taxon>Burkholderiales</taxon>
        <taxon>Alcaligenaceae</taxon>
        <taxon>Achromobacter</taxon>
    </lineage>
</organism>
<dbReference type="Pfam" id="PF13953">
    <property type="entry name" value="PapC_C"/>
    <property type="match status" value="1"/>
</dbReference>
<keyword evidence="5 9" id="KW-0812">Transmembrane</keyword>
<evidence type="ECO:0000256" key="5">
    <source>
        <dbReference type="ARBA" id="ARBA00022692"/>
    </source>
</evidence>
<evidence type="ECO:0000313" key="13">
    <source>
        <dbReference type="Proteomes" id="UP000507979"/>
    </source>
</evidence>
<dbReference type="Gene3D" id="3.10.20.410">
    <property type="match status" value="1"/>
</dbReference>
<feature type="domain" description="PapC N-terminal" evidence="11">
    <location>
        <begin position="7"/>
        <end position="162"/>
    </location>
</feature>
<evidence type="ECO:0000256" key="7">
    <source>
        <dbReference type="ARBA" id="ARBA00023136"/>
    </source>
</evidence>
<dbReference type="Proteomes" id="UP000507979">
    <property type="component" value="Unassembled WGS sequence"/>
</dbReference>
<evidence type="ECO:0000256" key="9">
    <source>
        <dbReference type="RuleBase" id="RU003884"/>
    </source>
</evidence>
<keyword evidence="9" id="KW-1029">Fimbrium biogenesis</keyword>
<proteinExistence type="inferred from homology"/>
<evidence type="ECO:0000256" key="2">
    <source>
        <dbReference type="ARBA" id="ARBA00008064"/>
    </source>
</evidence>
<feature type="domain" description="PapC-like C-terminal" evidence="10">
    <location>
        <begin position="749"/>
        <end position="814"/>
    </location>
</feature>
<evidence type="ECO:0000256" key="6">
    <source>
        <dbReference type="ARBA" id="ARBA00022729"/>
    </source>
</evidence>
<accession>A0A6J4ZVF7</accession>
<dbReference type="InterPro" id="IPR018030">
    <property type="entry name" value="Fimbrial_membr_usher_CS"/>
</dbReference>
<keyword evidence="6" id="KW-0732">Signal</keyword>
<dbReference type="Gene3D" id="2.60.40.3110">
    <property type="match status" value="1"/>
</dbReference>
<keyword evidence="3 9" id="KW-0813">Transport</keyword>